<dbReference type="Gramene" id="GBG68331">
    <property type="protein sequence ID" value="GBG68331"/>
    <property type="gene ID" value="CBR_g2875"/>
</dbReference>
<evidence type="ECO:0000256" key="1">
    <source>
        <dbReference type="SAM" id="MobiDB-lite"/>
    </source>
</evidence>
<sequence length="98" mass="11467">MKMADPSEKNGQLVALDGREEKCQDSDRQDGIGQEWPLDMEAEEMLAKMKDGRRQWKELMEALRWCYRCLLISALLASRLGCRKGQWKDVILLYTFLK</sequence>
<evidence type="ECO:0000313" key="3">
    <source>
        <dbReference type="Proteomes" id="UP000265515"/>
    </source>
</evidence>
<dbReference type="AlphaFoldDB" id="A0A388KE68"/>
<dbReference type="Proteomes" id="UP000265515">
    <property type="component" value="Unassembled WGS sequence"/>
</dbReference>
<proteinExistence type="predicted"/>
<evidence type="ECO:0000313" key="2">
    <source>
        <dbReference type="EMBL" id="GBG68331.1"/>
    </source>
</evidence>
<organism evidence="2 3">
    <name type="scientific">Chara braunii</name>
    <name type="common">Braun's stonewort</name>
    <dbReference type="NCBI Taxonomy" id="69332"/>
    <lineage>
        <taxon>Eukaryota</taxon>
        <taxon>Viridiplantae</taxon>
        <taxon>Streptophyta</taxon>
        <taxon>Charophyceae</taxon>
        <taxon>Charales</taxon>
        <taxon>Characeae</taxon>
        <taxon>Chara</taxon>
    </lineage>
</organism>
<protein>
    <submittedName>
        <fullName evidence="2">Uncharacterized protein</fullName>
    </submittedName>
</protein>
<reference evidence="2 3" key="1">
    <citation type="journal article" date="2018" name="Cell">
        <title>The Chara Genome: Secondary Complexity and Implications for Plant Terrestrialization.</title>
        <authorList>
            <person name="Nishiyama T."/>
            <person name="Sakayama H."/>
            <person name="Vries J.D."/>
            <person name="Buschmann H."/>
            <person name="Saint-Marcoux D."/>
            <person name="Ullrich K.K."/>
            <person name="Haas F.B."/>
            <person name="Vanderstraeten L."/>
            <person name="Becker D."/>
            <person name="Lang D."/>
            <person name="Vosolsobe S."/>
            <person name="Rombauts S."/>
            <person name="Wilhelmsson P.K.I."/>
            <person name="Janitza P."/>
            <person name="Kern R."/>
            <person name="Heyl A."/>
            <person name="Rumpler F."/>
            <person name="Villalobos L.I.A.C."/>
            <person name="Clay J.M."/>
            <person name="Skokan R."/>
            <person name="Toyoda A."/>
            <person name="Suzuki Y."/>
            <person name="Kagoshima H."/>
            <person name="Schijlen E."/>
            <person name="Tajeshwar N."/>
            <person name="Catarino B."/>
            <person name="Hetherington A.J."/>
            <person name="Saltykova A."/>
            <person name="Bonnot C."/>
            <person name="Breuninger H."/>
            <person name="Symeonidi A."/>
            <person name="Radhakrishnan G.V."/>
            <person name="Van Nieuwerburgh F."/>
            <person name="Deforce D."/>
            <person name="Chang C."/>
            <person name="Karol K.G."/>
            <person name="Hedrich R."/>
            <person name="Ulvskov P."/>
            <person name="Glockner G."/>
            <person name="Delwiche C.F."/>
            <person name="Petrasek J."/>
            <person name="Van de Peer Y."/>
            <person name="Friml J."/>
            <person name="Beilby M."/>
            <person name="Dolan L."/>
            <person name="Kohara Y."/>
            <person name="Sugano S."/>
            <person name="Fujiyama A."/>
            <person name="Delaux P.-M."/>
            <person name="Quint M."/>
            <person name="TheiBen G."/>
            <person name="Hagemann M."/>
            <person name="Harholt J."/>
            <person name="Dunand C."/>
            <person name="Zachgo S."/>
            <person name="Langdale J."/>
            <person name="Maumus F."/>
            <person name="Straeten D.V.D."/>
            <person name="Gould S.B."/>
            <person name="Rensing S.A."/>
        </authorList>
    </citation>
    <scope>NUCLEOTIDE SEQUENCE [LARGE SCALE GENOMIC DNA]</scope>
    <source>
        <strain evidence="2 3">S276</strain>
    </source>
</reference>
<accession>A0A388KE68</accession>
<feature type="region of interest" description="Disordered" evidence="1">
    <location>
        <begin position="1"/>
        <end position="33"/>
    </location>
</feature>
<dbReference type="EMBL" id="BFEA01000099">
    <property type="protein sequence ID" value="GBG68331.1"/>
    <property type="molecule type" value="Genomic_DNA"/>
</dbReference>
<gene>
    <name evidence="2" type="ORF">CBR_g2875</name>
</gene>
<name>A0A388KE68_CHABU</name>
<feature type="compositionally biased region" description="Basic and acidic residues" evidence="1">
    <location>
        <begin position="17"/>
        <end position="30"/>
    </location>
</feature>
<comment type="caution">
    <text evidence="2">The sequence shown here is derived from an EMBL/GenBank/DDBJ whole genome shotgun (WGS) entry which is preliminary data.</text>
</comment>
<keyword evidence="3" id="KW-1185">Reference proteome</keyword>